<evidence type="ECO:0000313" key="4">
    <source>
        <dbReference type="Proteomes" id="UP000712673"/>
    </source>
</evidence>
<dbReference type="InterPro" id="IPR003673">
    <property type="entry name" value="CoA-Trfase_fam_III"/>
</dbReference>
<gene>
    <name evidence="3" type="ORF">FJZ47_03785</name>
</gene>
<protein>
    <submittedName>
        <fullName evidence="3">CoA transferase</fullName>
    </submittedName>
</protein>
<dbReference type="InterPro" id="IPR044855">
    <property type="entry name" value="CoA-Trfase_III_dom3_sf"/>
</dbReference>
<feature type="region of interest" description="Disordered" evidence="2">
    <location>
        <begin position="737"/>
        <end position="762"/>
    </location>
</feature>
<dbReference type="Gene3D" id="3.30.1540.10">
    <property type="entry name" value="formyl-coa transferase, domain 3"/>
    <property type="match status" value="2"/>
</dbReference>
<dbReference type="InterPro" id="IPR023606">
    <property type="entry name" value="CoA-Trfase_III_dom_1_sf"/>
</dbReference>
<accession>A0A937W0D7</accession>
<reference evidence="3" key="1">
    <citation type="submission" date="2019-03" db="EMBL/GenBank/DDBJ databases">
        <title>Lake Tanganyika Metagenome-Assembled Genomes (MAGs).</title>
        <authorList>
            <person name="Tran P."/>
        </authorList>
    </citation>
    <scope>NUCLEOTIDE SEQUENCE</scope>
    <source>
        <strain evidence="3">K_DeepCast_65m_m2_066</strain>
    </source>
</reference>
<dbReference type="Gene3D" id="3.40.50.10540">
    <property type="entry name" value="Crotonobetainyl-coa:carnitine coa-transferase, domain 1"/>
    <property type="match status" value="2"/>
</dbReference>
<dbReference type="AlphaFoldDB" id="A0A937W0D7"/>
<evidence type="ECO:0000256" key="1">
    <source>
        <dbReference type="ARBA" id="ARBA00022679"/>
    </source>
</evidence>
<sequence length="793" mass="85378">MDIAEHQRARGVLADLRVLDLAALGGAYVGRLLGDLGADVLKIEPPAGDPGRQLAPMVPTADTALSLPFVHGNLSKRSAVLDLTQPAGQQHFRDLAAQADVVISTEGLAAWAARGIDLTQLATAFPHLIWTSLTPFGLTGPYSGFLGPNIVVEAMGGLMYIQGDDTKPPCVSPYAQGVYLASLHAAFGTLSALWERRRSGRGQVVEVSVQEVLVPIYYPLVRYAHSKEILRRTGARNPQPANGYYLCKDGHVFVCVLQQNHWDRLAELSDDPVLLDPALRDRATQLAQAELVEAHLQPFAARYERWAFTETLQQRGLPVAPVSTIADLAANVHLAARQFFVDVVQPPYGPLRVPGPLFRASASPLRIQRPAPPLDAHQAEVQAALAAPGQAAAPPSGPTATRDLPLAGIRILDLSRVWAGPYGTRYLADLGAEVIKVESGKFPDTRRPNDAAFAEINRNKQYITLNFQLAEGRELLTRLVALSDVVVENFTPRVMTQYALSYEQLRTIRPDLIMVSMPGFGQTGPHSAFVSYGGPLMAYTGMALLWGHPDSPIDAHSKIAYPDYIAAGACALAITAALHHRANTGQGQAIEIAQVEATAAAMEVAFLDYFATGTVAAPTGNRDPNCVPQGCYPCLGQDAWCAVSCTTEAQWRALAQLIGGTALADDPQYATAAQRWRQHDTLDALISTWTQQRTPHQAMHLLQAAGVPAGAVQNAEDLWRDVHLRARGSLVTLNHTEPGPVEHSGQTVRLHGTPGQIQRPAGAMGQDNAEVFCGLLGLSQDEFVRLREAGVIA</sequence>
<comment type="caution">
    <text evidence="3">The sequence shown here is derived from an EMBL/GenBank/DDBJ whole genome shotgun (WGS) entry which is preliminary data.</text>
</comment>
<organism evidence="3 4">
    <name type="scientific">Tectimicrobiota bacterium</name>
    <dbReference type="NCBI Taxonomy" id="2528274"/>
    <lineage>
        <taxon>Bacteria</taxon>
        <taxon>Pseudomonadati</taxon>
        <taxon>Nitrospinota/Tectimicrobiota group</taxon>
        <taxon>Candidatus Tectimicrobiota</taxon>
    </lineage>
</organism>
<dbReference type="InterPro" id="IPR050483">
    <property type="entry name" value="CoA-transferase_III_domain"/>
</dbReference>
<name>A0A937W0D7_UNCTE</name>
<dbReference type="SUPFAM" id="SSF89796">
    <property type="entry name" value="CoA-transferase family III (CaiB/BaiF)"/>
    <property type="match status" value="2"/>
</dbReference>
<dbReference type="PANTHER" id="PTHR48207:SF3">
    <property type="entry name" value="SUCCINATE--HYDROXYMETHYLGLUTARATE COA-TRANSFERASE"/>
    <property type="match status" value="1"/>
</dbReference>
<dbReference type="GO" id="GO:0008410">
    <property type="term" value="F:CoA-transferase activity"/>
    <property type="evidence" value="ECO:0007669"/>
    <property type="project" value="TreeGrafter"/>
</dbReference>
<dbReference type="EMBL" id="VGLS01000070">
    <property type="protein sequence ID" value="MBM3222911.1"/>
    <property type="molecule type" value="Genomic_DNA"/>
</dbReference>
<dbReference type="Proteomes" id="UP000712673">
    <property type="component" value="Unassembled WGS sequence"/>
</dbReference>
<dbReference type="Pfam" id="PF02515">
    <property type="entry name" value="CoA_transf_3"/>
    <property type="match status" value="2"/>
</dbReference>
<evidence type="ECO:0000256" key="2">
    <source>
        <dbReference type="SAM" id="MobiDB-lite"/>
    </source>
</evidence>
<proteinExistence type="predicted"/>
<evidence type="ECO:0000313" key="3">
    <source>
        <dbReference type="EMBL" id="MBM3222911.1"/>
    </source>
</evidence>
<dbReference type="PANTHER" id="PTHR48207">
    <property type="entry name" value="SUCCINATE--HYDROXYMETHYLGLUTARATE COA-TRANSFERASE"/>
    <property type="match status" value="1"/>
</dbReference>
<keyword evidence="1 3" id="KW-0808">Transferase</keyword>